<feature type="region of interest" description="Disordered" evidence="1">
    <location>
        <begin position="110"/>
        <end position="148"/>
    </location>
</feature>
<protein>
    <submittedName>
        <fullName evidence="2">Uncharacterized protein</fullName>
    </submittedName>
</protein>
<name>K0RBA7_THAOC</name>
<proteinExistence type="predicted"/>
<evidence type="ECO:0000313" key="2">
    <source>
        <dbReference type="EMBL" id="EJK50505.1"/>
    </source>
</evidence>
<dbReference type="EMBL" id="AGNL01043549">
    <property type="protein sequence ID" value="EJK50505.1"/>
    <property type="molecule type" value="Genomic_DNA"/>
</dbReference>
<feature type="non-terminal residue" evidence="2">
    <location>
        <position position="148"/>
    </location>
</feature>
<gene>
    <name evidence="2" type="ORF">THAOC_30494</name>
</gene>
<sequence length="148" mass="15855">MCDSIPGDRVRAYPFGAGEATIEVVESAIPATVGPPRANGTWTSGGVPSMSGEGGMHCRWIRARREFRQDYEQRGVVSYVAKKIPGSPRLKVIALCPVLLEYELFRRSSPASTARDEQRRAPVAEGQMSAAAGPKGDMGGTTALHRPA</sequence>
<reference evidence="2 3" key="1">
    <citation type="journal article" date="2012" name="Genome Biol.">
        <title>Genome and low-iron response of an oceanic diatom adapted to chronic iron limitation.</title>
        <authorList>
            <person name="Lommer M."/>
            <person name="Specht M."/>
            <person name="Roy A.S."/>
            <person name="Kraemer L."/>
            <person name="Andreson R."/>
            <person name="Gutowska M.A."/>
            <person name="Wolf J."/>
            <person name="Bergner S.V."/>
            <person name="Schilhabel M.B."/>
            <person name="Klostermeier U.C."/>
            <person name="Beiko R.G."/>
            <person name="Rosenstiel P."/>
            <person name="Hippler M."/>
            <person name="Laroche J."/>
        </authorList>
    </citation>
    <scope>NUCLEOTIDE SEQUENCE [LARGE SCALE GENOMIC DNA]</scope>
    <source>
        <strain evidence="2 3">CCMP1005</strain>
    </source>
</reference>
<evidence type="ECO:0000313" key="3">
    <source>
        <dbReference type="Proteomes" id="UP000266841"/>
    </source>
</evidence>
<dbReference type="Proteomes" id="UP000266841">
    <property type="component" value="Unassembled WGS sequence"/>
</dbReference>
<evidence type="ECO:0000256" key="1">
    <source>
        <dbReference type="SAM" id="MobiDB-lite"/>
    </source>
</evidence>
<accession>K0RBA7</accession>
<organism evidence="2 3">
    <name type="scientific">Thalassiosira oceanica</name>
    <name type="common">Marine diatom</name>
    <dbReference type="NCBI Taxonomy" id="159749"/>
    <lineage>
        <taxon>Eukaryota</taxon>
        <taxon>Sar</taxon>
        <taxon>Stramenopiles</taxon>
        <taxon>Ochrophyta</taxon>
        <taxon>Bacillariophyta</taxon>
        <taxon>Coscinodiscophyceae</taxon>
        <taxon>Thalassiosirophycidae</taxon>
        <taxon>Thalassiosirales</taxon>
        <taxon>Thalassiosiraceae</taxon>
        <taxon>Thalassiosira</taxon>
    </lineage>
</organism>
<keyword evidence="3" id="KW-1185">Reference proteome</keyword>
<dbReference type="AlphaFoldDB" id="K0RBA7"/>
<comment type="caution">
    <text evidence="2">The sequence shown here is derived from an EMBL/GenBank/DDBJ whole genome shotgun (WGS) entry which is preliminary data.</text>
</comment>